<reference evidence="2" key="1">
    <citation type="journal article" date="2024" name="Proc. Natl. Acad. Sci. U.S.A.">
        <title>Extraordinary preservation of gene collinearity over three hundred million years revealed in homosporous lycophytes.</title>
        <authorList>
            <person name="Li C."/>
            <person name="Wickell D."/>
            <person name="Kuo L.Y."/>
            <person name="Chen X."/>
            <person name="Nie B."/>
            <person name="Liao X."/>
            <person name="Peng D."/>
            <person name="Ji J."/>
            <person name="Jenkins J."/>
            <person name="Williams M."/>
            <person name="Shu S."/>
            <person name="Plott C."/>
            <person name="Barry K."/>
            <person name="Rajasekar S."/>
            <person name="Grimwood J."/>
            <person name="Han X."/>
            <person name="Sun S."/>
            <person name="Hou Z."/>
            <person name="He W."/>
            <person name="Dai G."/>
            <person name="Sun C."/>
            <person name="Schmutz J."/>
            <person name="Leebens-Mack J.H."/>
            <person name="Li F.W."/>
            <person name="Wang L."/>
        </authorList>
    </citation>
    <scope>NUCLEOTIDE SEQUENCE [LARGE SCALE GENOMIC DNA]</scope>
    <source>
        <strain evidence="2">cv. PW_Plant_1</strain>
    </source>
</reference>
<sequence length="348" mass="38727">MRIRKRPRTSNTNFMHYNPDIGAAFPNDGSNTSGVNSLAAKNAAIRYRQRMRTVIPNYHVRKQSEVEERESSDLESQTLKIEGRSSSLCRLSDGSNPQHIKEGWPFEVDQSLRVPTDSLLNSLCRVLSDAGGSGLTAREAASKIKEKGFAGLNEASPMPSSVKIAKLLRSSPQFKQTAGGKFIMTNQIQSCTSLGEALGNCNDENSQSTEQQQKVNQVMTSYRCKGGLLGSGGKKLKHSISSNDKSGIKEEQSDRKMNCWRKSSRIRLPRSSRHACLHQIQNSCFKSEHKTIGIYSPEVISSLQEPHCGDTPQDQLGSRNGHLHSESSPRRRKRVKARYLMSIMRTSM</sequence>
<evidence type="ECO:0000313" key="1">
    <source>
        <dbReference type="EMBL" id="KAJ7563549.1"/>
    </source>
</evidence>
<accession>A0ACC2EAB8</accession>
<gene>
    <name evidence="1" type="ORF">O6H91_03G114700</name>
</gene>
<organism evidence="1 2">
    <name type="scientific">Diphasiastrum complanatum</name>
    <name type="common">Issler's clubmoss</name>
    <name type="synonym">Lycopodium complanatum</name>
    <dbReference type="NCBI Taxonomy" id="34168"/>
    <lineage>
        <taxon>Eukaryota</taxon>
        <taxon>Viridiplantae</taxon>
        <taxon>Streptophyta</taxon>
        <taxon>Embryophyta</taxon>
        <taxon>Tracheophyta</taxon>
        <taxon>Lycopodiopsida</taxon>
        <taxon>Lycopodiales</taxon>
        <taxon>Lycopodiaceae</taxon>
        <taxon>Lycopodioideae</taxon>
        <taxon>Diphasiastrum</taxon>
    </lineage>
</organism>
<dbReference type="EMBL" id="CM055094">
    <property type="protein sequence ID" value="KAJ7563549.1"/>
    <property type="molecule type" value="Genomic_DNA"/>
</dbReference>
<dbReference type="Proteomes" id="UP001162992">
    <property type="component" value="Chromosome 3"/>
</dbReference>
<proteinExistence type="predicted"/>
<keyword evidence="2" id="KW-1185">Reference proteome</keyword>
<protein>
    <submittedName>
        <fullName evidence="1">Uncharacterized protein</fullName>
    </submittedName>
</protein>
<comment type="caution">
    <text evidence="1">The sequence shown here is derived from an EMBL/GenBank/DDBJ whole genome shotgun (WGS) entry which is preliminary data.</text>
</comment>
<evidence type="ECO:0000313" key="2">
    <source>
        <dbReference type="Proteomes" id="UP001162992"/>
    </source>
</evidence>
<name>A0ACC2EAB8_DIPCM</name>